<feature type="transmembrane region" description="Helical" evidence="7">
    <location>
        <begin position="102"/>
        <end position="121"/>
    </location>
</feature>
<feature type="transmembrane region" description="Helical" evidence="7">
    <location>
        <begin position="241"/>
        <end position="263"/>
    </location>
</feature>
<evidence type="ECO:0000256" key="6">
    <source>
        <dbReference type="ARBA" id="ARBA00023136"/>
    </source>
</evidence>
<proteinExistence type="predicted"/>
<feature type="transmembrane region" description="Helical" evidence="7">
    <location>
        <begin position="158"/>
        <end position="174"/>
    </location>
</feature>
<feature type="transmembrane region" description="Helical" evidence="7">
    <location>
        <begin position="210"/>
        <end position="229"/>
    </location>
</feature>
<sequence length="408" mass="40223">MSPTATLALLVSIVVTFLASSAAPTPLYATYGAEWGFGSLGTTLAFGVYAVAVLVSLLVLGRLSDELGRRPVILAGIAGQVVALVVLTTAPDYAALLTGRVLQGVATGAAVGALGAAMLDVDRTRGAIANGTAPGAGTAIGALLAGVVVQFAPAPTHAIYLLVIALLLLQGVGVQRMTETAPRLPGAAARARASLVPEVRLPRAVRPRMLVAAPVVLAVWALAGLYGSLAPSLVRELGGQGVLLGTLALTTLAGVAAAAALVLRERSARTLMLVGIASVAVGVAATLTAVGAGSLVGFFAGSFVAGIGFGAGFQGAVRTVVGAAQPHERAGVLSAVYVVAYLGMGVPAVVAGSLVGHVGDVTAVVRDYGIAVVLLSLTALAGLLRPEAVVPAGPAASAETPVVEAVRA</sequence>
<feature type="transmembrane region" description="Helical" evidence="7">
    <location>
        <begin position="298"/>
        <end position="321"/>
    </location>
</feature>
<keyword evidence="4 7" id="KW-0812">Transmembrane</keyword>
<protein>
    <submittedName>
        <fullName evidence="9">MFS transporter</fullName>
    </submittedName>
</protein>
<dbReference type="Proteomes" id="UP001321453">
    <property type="component" value="Unassembled WGS sequence"/>
</dbReference>
<keyword evidence="10" id="KW-1185">Reference proteome</keyword>
<feature type="transmembrane region" description="Helical" evidence="7">
    <location>
        <begin position="333"/>
        <end position="356"/>
    </location>
</feature>
<dbReference type="PANTHER" id="PTHR23517:SF13">
    <property type="entry name" value="MAJOR FACILITATOR SUPERFAMILY MFS_1"/>
    <property type="match status" value="1"/>
</dbReference>
<keyword evidence="6 7" id="KW-0472">Membrane</keyword>
<name>A0ABT7S2F8_9CELL</name>
<reference evidence="9 10" key="1">
    <citation type="submission" date="2023-06" db="EMBL/GenBank/DDBJ databases">
        <title>Cellulomonas sp. MW9 Whole genome sequence.</title>
        <authorList>
            <person name="Park S."/>
        </authorList>
    </citation>
    <scope>NUCLEOTIDE SEQUENCE [LARGE SCALE GENOMIC DNA]</scope>
    <source>
        <strain evidence="9 10">MW9</strain>
    </source>
</reference>
<comment type="subcellular location">
    <subcellularLocation>
        <location evidence="1">Cell membrane</location>
        <topology evidence="1">Multi-pass membrane protein</topology>
    </subcellularLocation>
</comment>
<comment type="caution">
    <text evidence="9">The sequence shown here is derived from an EMBL/GenBank/DDBJ whole genome shotgun (WGS) entry which is preliminary data.</text>
</comment>
<dbReference type="Pfam" id="PF07690">
    <property type="entry name" value="MFS_1"/>
    <property type="match status" value="1"/>
</dbReference>
<dbReference type="SUPFAM" id="SSF103473">
    <property type="entry name" value="MFS general substrate transporter"/>
    <property type="match status" value="1"/>
</dbReference>
<dbReference type="InterPro" id="IPR020846">
    <property type="entry name" value="MFS_dom"/>
</dbReference>
<gene>
    <name evidence="9" type="ORF">QRT05_00520</name>
</gene>
<feature type="transmembrane region" description="Helical" evidence="7">
    <location>
        <begin position="72"/>
        <end position="90"/>
    </location>
</feature>
<feature type="transmembrane region" description="Helical" evidence="7">
    <location>
        <begin position="368"/>
        <end position="384"/>
    </location>
</feature>
<evidence type="ECO:0000313" key="9">
    <source>
        <dbReference type="EMBL" id="MDM7829803.1"/>
    </source>
</evidence>
<dbReference type="InterPro" id="IPR005829">
    <property type="entry name" value="Sugar_transporter_CS"/>
</dbReference>
<dbReference type="Gene3D" id="1.20.1250.20">
    <property type="entry name" value="MFS general substrate transporter like domains"/>
    <property type="match status" value="1"/>
</dbReference>
<evidence type="ECO:0000313" key="10">
    <source>
        <dbReference type="Proteomes" id="UP001321453"/>
    </source>
</evidence>
<evidence type="ECO:0000256" key="7">
    <source>
        <dbReference type="SAM" id="Phobius"/>
    </source>
</evidence>
<accession>A0ABT7S2F8</accession>
<feature type="transmembrane region" description="Helical" evidence="7">
    <location>
        <begin position="133"/>
        <end position="152"/>
    </location>
</feature>
<dbReference type="PROSITE" id="PS50850">
    <property type="entry name" value="MFS"/>
    <property type="match status" value="1"/>
</dbReference>
<evidence type="ECO:0000256" key="5">
    <source>
        <dbReference type="ARBA" id="ARBA00022989"/>
    </source>
</evidence>
<feature type="transmembrane region" description="Helical" evidence="7">
    <location>
        <begin position="270"/>
        <end position="292"/>
    </location>
</feature>
<evidence type="ECO:0000256" key="2">
    <source>
        <dbReference type="ARBA" id="ARBA00022448"/>
    </source>
</evidence>
<evidence type="ECO:0000256" key="4">
    <source>
        <dbReference type="ARBA" id="ARBA00022692"/>
    </source>
</evidence>
<keyword evidence="3" id="KW-1003">Cell membrane</keyword>
<keyword evidence="2" id="KW-0813">Transport</keyword>
<evidence type="ECO:0000256" key="3">
    <source>
        <dbReference type="ARBA" id="ARBA00022475"/>
    </source>
</evidence>
<dbReference type="InterPro" id="IPR011701">
    <property type="entry name" value="MFS"/>
</dbReference>
<evidence type="ECO:0000256" key="1">
    <source>
        <dbReference type="ARBA" id="ARBA00004651"/>
    </source>
</evidence>
<dbReference type="InterPro" id="IPR050171">
    <property type="entry name" value="MFS_Transporters"/>
</dbReference>
<dbReference type="RefSeq" id="WP_289444191.1">
    <property type="nucleotide sequence ID" value="NZ_JAUCGR010000001.1"/>
</dbReference>
<evidence type="ECO:0000259" key="8">
    <source>
        <dbReference type="PROSITE" id="PS50850"/>
    </source>
</evidence>
<dbReference type="PANTHER" id="PTHR23517">
    <property type="entry name" value="RESISTANCE PROTEIN MDTM, PUTATIVE-RELATED-RELATED"/>
    <property type="match status" value="1"/>
</dbReference>
<dbReference type="PROSITE" id="PS00216">
    <property type="entry name" value="SUGAR_TRANSPORT_1"/>
    <property type="match status" value="1"/>
</dbReference>
<feature type="domain" description="Major facilitator superfamily (MFS) profile" evidence="8">
    <location>
        <begin position="5"/>
        <end position="394"/>
    </location>
</feature>
<feature type="transmembrane region" description="Helical" evidence="7">
    <location>
        <begin position="38"/>
        <end position="60"/>
    </location>
</feature>
<keyword evidence="5 7" id="KW-1133">Transmembrane helix</keyword>
<dbReference type="InterPro" id="IPR036259">
    <property type="entry name" value="MFS_trans_sf"/>
</dbReference>
<dbReference type="EMBL" id="JAUCGR010000001">
    <property type="protein sequence ID" value="MDM7829803.1"/>
    <property type="molecule type" value="Genomic_DNA"/>
</dbReference>
<organism evidence="9 10">
    <name type="scientific">Cellulomonas edaphi</name>
    <dbReference type="NCBI Taxonomy" id="3053468"/>
    <lineage>
        <taxon>Bacteria</taxon>
        <taxon>Bacillati</taxon>
        <taxon>Actinomycetota</taxon>
        <taxon>Actinomycetes</taxon>
        <taxon>Micrococcales</taxon>
        <taxon>Cellulomonadaceae</taxon>
        <taxon>Cellulomonas</taxon>
    </lineage>
</organism>